<dbReference type="Pfam" id="PF07949">
    <property type="entry name" value="YbbR"/>
    <property type="match status" value="1"/>
</dbReference>
<gene>
    <name evidence="1" type="ORF">IAB02_01480</name>
</gene>
<comment type="caution">
    <text evidence="1">The sequence shown here is derived from an EMBL/GenBank/DDBJ whole genome shotgun (WGS) entry which is preliminary data.</text>
</comment>
<dbReference type="AlphaFoldDB" id="A0A9D1I9X6"/>
<proteinExistence type="predicted"/>
<evidence type="ECO:0000313" key="2">
    <source>
        <dbReference type="Proteomes" id="UP000824072"/>
    </source>
</evidence>
<dbReference type="InterPro" id="IPR053154">
    <property type="entry name" value="c-di-AMP_regulator"/>
</dbReference>
<reference evidence="1" key="1">
    <citation type="submission" date="2020-10" db="EMBL/GenBank/DDBJ databases">
        <authorList>
            <person name="Gilroy R."/>
        </authorList>
    </citation>
    <scope>NUCLEOTIDE SEQUENCE</scope>
    <source>
        <strain evidence="1">ChiHcec3-11533</strain>
    </source>
</reference>
<protein>
    <recommendedName>
        <fullName evidence="3">YbbR-like protein</fullName>
    </recommendedName>
</protein>
<dbReference type="PANTHER" id="PTHR37804:SF1">
    <property type="entry name" value="CDAA REGULATORY PROTEIN CDAR"/>
    <property type="match status" value="1"/>
</dbReference>
<sequence>MKNKFYGFLRSIWGMLSHNFGLKILSLVLAILLWSSVVSSNTSITRNRVISGLSAYITNQSVLNNTYGLAMMTDPEELLENISVQIQVPLSYYGLLSEENVQVTLDLSSVRSAGTQEVPLKATTTYGKVLKIMPETVSITFESIDSRSVPVNAFISGEEQETLWYSITRKNPEELVISGASSLVQSIVSADVYVDVTDRTDPFVTAARYVLRDAEGNEVSQDMLNRSATSVTVSADVYPTKELPISNEISDVIQGQVAEGYQITEISIQPESVTVAAEEELLEGLTELLVQPILIDSPNQSFSQRVRISSLTDFKYISTEQVYVNVTIEEMETSSVITDVRVAFPGLEEDLNLTWTREEISVKVTGPISKVKELEASGLDAMIDLNGLTAGEYRLALEVDEELYPGLTFEFTPATLSLRLEEKPEE</sequence>
<dbReference type="Gene3D" id="2.170.120.40">
    <property type="entry name" value="YbbR-like domain"/>
    <property type="match status" value="2"/>
</dbReference>
<organism evidence="1 2">
    <name type="scientific">Candidatus Pullichristensenella excrementigallinarum</name>
    <dbReference type="NCBI Taxonomy" id="2840907"/>
    <lineage>
        <taxon>Bacteria</taxon>
        <taxon>Bacillati</taxon>
        <taxon>Bacillota</taxon>
        <taxon>Clostridia</taxon>
        <taxon>Candidatus Pullichristensenella</taxon>
    </lineage>
</organism>
<dbReference type="EMBL" id="DVMU01000035">
    <property type="protein sequence ID" value="HIU33210.1"/>
    <property type="molecule type" value="Genomic_DNA"/>
</dbReference>
<dbReference type="InterPro" id="IPR012505">
    <property type="entry name" value="YbbR"/>
</dbReference>
<evidence type="ECO:0000313" key="1">
    <source>
        <dbReference type="EMBL" id="HIU33210.1"/>
    </source>
</evidence>
<dbReference type="PANTHER" id="PTHR37804">
    <property type="entry name" value="CDAA REGULATORY PROTEIN CDAR"/>
    <property type="match status" value="1"/>
</dbReference>
<evidence type="ECO:0008006" key="3">
    <source>
        <dbReference type="Google" id="ProtNLM"/>
    </source>
</evidence>
<name>A0A9D1I9X6_9FIRM</name>
<accession>A0A9D1I9X6</accession>
<dbReference type="Gene3D" id="2.170.120.30">
    <property type="match status" value="2"/>
</dbReference>
<reference evidence="1" key="2">
    <citation type="journal article" date="2021" name="PeerJ">
        <title>Extensive microbial diversity within the chicken gut microbiome revealed by metagenomics and culture.</title>
        <authorList>
            <person name="Gilroy R."/>
            <person name="Ravi A."/>
            <person name="Getino M."/>
            <person name="Pursley I."/>
            <person name="Horton D.L."/>
            <person name="Alikhan N.F."/>
            <person name="Baker D."/>
            <person name="Gharbi K."/>
            <person name="Hall N."/>
            <person name="Watson M."/>
            <person name="Adriaenssens E.M."/>
            <person name="Foster-Nyarko E."/>
            <person name="Jarju S."/>
            <person name="Secka A."/>
            <person name="Antonio M."/>
            <person name="Oren A."/>
            <person name="Chaudhuri R.R."/>
            <person name="La Ragione R."/>
            <person name="Hildebrand F."/>
            <person name="Pallen M.J."/>
        </authorList>
    </citation>
    <scope>NUCLEOTIDE SEQUENCE</scope>
    <source>
        <strain evidence="1">ChiHcec3-11533</strain>
    </source>
</reference>
<dbReference type="Proteomes" id="UP000824072">
    <property type="component" value="Unassembled WGS sequence"/>
</dbReference>